<dbReference type="Proteomes" id="UP000192840">
    <property type="component" value="Unassembled WGS sequence"/>
</dbReference>
<keyword evidence="2 6" id="KW-0418">Kinase</keyword>
<dbReference type="InterPro" id="IPR036890">
    <property type="entry name" value="HATPase_C_sf"/>
</dbReference>
<keyword evidence="7" id="KW-1185">Reference proteome</keyword>
<evidence type="ECO:0000256" key="1">
    <source>
        <dbReference type="ARBA" id="ARBA00022679"/>
    </source>
</evidence>
<protein>
    <submittedName>
        <fullName evidence="6">Two-component system, NarL family, sensor histidine kinase DesK</fullName>
    </submittedName>
</protein>
<feature type="transmembrane region" description="Helical" evidence="4">
    <location>
        <begin position="100"/>
        <end position="121"/>
    </location>
</feature>
<evidence type="ECO:0000256" key="4">
    <source>
        <dbReference type="SAM" id="Phobius"/>
    </source>
</evidence>
<keyword evidence="1" id="KW-0808">Transferase</keyword>
<dbReference type="Pfam" id="PF07730">
    <property type="entry name" value="HisKA_3"/>
    <property type="match status" value="1"/>
</dbReference>
<proteinExistence type="predicted"/>
<evidence type="ECO:0000313" key="7">
    <source>
        <dbReference type="Proteomes" id="UP000192840"/>
    </source>
</evidence>
<dbReference type="InterPro" id="IPR050482">
    <property type="entry name" value="Sensor_HK_TwoCompSys"/>
</dbReference>
<dbReference type="CDD" id="cd16917">
    <property type="entry name" value="HATPase_UhpB-NarQ-NarX-like"/>
    <property type="match status" value="1"/>
</dbReference>
<dbReference type="PANTHER" id="PTHR24421:SF63">
    <property type="entry name" value="SENSOR HISTIDINE KINASE DESK"/>
    <property type="match status" value="1"/>
</dbReference>
<reference evidence="7" key="1">
    <citation type="submission" date="2017-04" db="EMBL/GenBank/DDBJ databases">
        <authorList>
            <person name="Varghese N."/>
            <person name="Submissions S."/>
        </authorList>
    </citation>
    <scope>NUCLEOTIDE SEQUENCE [LARGE SCALE GENOMIC DNA]</scope>
    <source>
        <strain evidence="7">DSM 44073</strain>
    </source>
</reference>
<dbReference type="InterPro" id="IPR011712">
    <property type="entry name" value="Sig_transdc_His_kin_sub3_dim/P"/>
</dbReference>
<feature type="domain" description="Signal transduction histidine kinase subgroup 3 dimerisation and phosphoacceptor" evidence="5">
    <location>
        <begin position="186"/>
        <end position="256"/>
    </location>
</feature>
<evidence type="ECO:0000313" key="6">
    <source>
        <dbReference type="EMBL" id="SMD15273.1"/>
    </source>
</evidence>
<dbReference type="PANTHER" id="PTHR24421">
    <property type="entry name" value="NITRATE/NITRITE SENSOR PROTEIN NARX-RELATED"/>
    <property type="match status" value="1"/>
</dbReference>
<feature type="transmembrane region" description="Helical" evidence="4">
    <location>
        <begin position="12"/>
        <end position="33"/>
    </location>
</feature>
<dbReference type="SUPFAM" id="SSF55874">
    <property type="entry name" value="ATPase domain of HSP90 chaperone/DNA topoisomerase II/histidine kinase"/>
    <property type="match status" value="1"/>
</dbReference>
<dbReference type="GO" id="GO:0016020">
    <property type="term" value="C:membrane"/>
    <property type="evidence" value="ECO:0007669"/>
    <property type="project" value="InterPro"/>
</dbReference>
<sequence length="381" mass="39922">MNASPAIPRFRAIIVVVFAAVCLTDLTRALLLAGEVTELAVSVIDLAVLVLLQVSYFRPLTALRRHLALAAQAALLVLPYVLFGHSWAGVAGLVAGNALLALRPVFGWSVFVLTVVATGLAQAVHGEAMTATAATALLLAGLATGFATHRDWPTAPEPQPATVPATPETAAAPDTAVTTTAAVTAERVRVARDLHDLLGYSLSAIKLKSELAHRIVADRPDHGWEFMQEHITDILDITHHALADVRSLARAYRPLSLADTSDSAKAMLAASNIDVRVELAHDPLPEPVETVLAAVLCEAVTNVLRHSDASTCTIGVHQRGATILLDVINDGAAGRPVSADCNGVRNQAERVKAAGGTFTARHVGNGSFHVHAAIPAATPKP</sequence>
<keyword evidence="4" id="KW-0812">Transmembrane</keyword>
<dbReference type="GO" id="GO:0046983">
    <property type="term" value="F:protein dimerization activity"/>
    <property type="evidence" value="ECO:0007669"/>
    <property type="project" value="InterPro"/>
</dbReference>
<keyword evidence="3" id="KW-0902">Two-component regulatory system</keyword>
<accession>A0A1W2EZX1</accession>
<evidence type="ECO:0000259" key="5">
    <source>
        <dbReference type="Pfam" id="PF07730"/>
    </source>
</evidence>
<dbReference type="EMBL" id="FWYC01000011">
    <property type="protein sequence ID" value="SMD15273.1"/>
    <property type="molecule type" value="Genomic_DNA"/>
</dbReference>
<dbReference type="AlphaFoldDB" id="A0A1W2EZX1"/>
<feature type="transmembrane region" description="Helical" evidence="4">
    <location>
        <begin position="69"/>
        <end position="88"/>
    </location>
</feature>
<feature type="transmembrane region" description="Helical" evidence="4">
    <location>
        <begin position="39"/>
        <end position="57"/>
    </location>
</feature>
<dbReference type="eggNOG" id="COG4585">
    <property type="taxonomic scope" value="Bacteria"/>
</dbReference>
<dbReference type="GO" id="GO:0000155">
    <property type="term" value="F:phosphorelay sensor kinase activity"/>
    <property type="evidence" value="ECO:0007669"/>
    <property type="project" value="InterPro"/>
</dbReference>
<dbReference type="STRING" id="40571.SAMN05660733_04818"/>
<gene>
    <name evidence="6" type="ORF">SAMN05660733_04818</name>
</gene>
<evidence type="ECO:0000256" key="2">
    <source>
        <dbReference type="ARBA" id="ARBA00022777"/>
    </source>
</evidence>
<organism evidence="6 7">
    <name type="scientific">Lentzea albidocapillata</name>
    <dbReference type="NCBI Taxonomy" id="40571"/>
    <lineage>
        <taxon>Bacteria</taxon>
        <taxon>Bacillati</taxon>
        <taxon>Actinomycetota</taxon>
        <taxon>Actinomycetes</taxon>
        <taxon>Pseudonocardiales</taxon>
        <taxon>Pseudonocardiaceae</taxon>
        <taxon>Lentzea</taxon>
    </lineage>
</organism>
<keyword evidence="4" id="KW-1133">Transmembrane helix</keyword>
<dbReference type="Gene3D" id="1.20.5.1930">
    <property type="match status" value="1"/>
</dbReference>
<dbReference type="Gene3D" id="3.30.565.10">
    <property type="entry name" value="Histidine kinase-like ATPase, C-terminal domain"/>
    <property type="match status" value="1"/>
</dbReference>
<evidence type="ECO:0000256" key="3">
    <source>
        <dbReference type="ARBA" id="ARBA00023012"/>
    </source>
</evidence>
<keyword evidence="4" id="KW-0472">Membrane</keyword>
<name>A0A1W2EZX1_9PSEU</name>